<dbReference type="PANTHER" id="PTHR33122">
    <property type="entry name" value="LIPID BINDING PROTEIN-RELATED"/>
    <property type="match status" value="1"/>
</dbReference>
<dbReference type="InterPro" id="IPR036312">
    <property type="entry name" value="Bifun_inhib/LTP/seed_sf"/>
</dbReference>
<comment type="caution">
    <text evidence="2">The sequence shown here is derived from an EMBL/GenBank/DDBJ whole genome shotgun (WGS) entry which is preliminary data.</text>
</comment>
<name>A0A8T0HZZ6_CERPU</name>
<dbReference type="Gene3D" id="1.10.110.10">
    <property type="entry name" value="Plant lipid-transfer and hydrophobic proteins"/>
    <property type="match status" value="1"/>
</dbReference>
<evidence type="ECO:0000313" key="3">
    <source>
        <dbReference type="Proteomes" id="UP000822688"/>
    </source>
</evidence>
<accession>A0A8T0HZZ6</accession>
<dbReference type="PANTHER" id="PTHR33122:SF13">
    <property type="entry name" value="BIFUNCTIONAL INHIBITOR_LIPID-TRANSFER PROTEIN_SEED STORAGE 2S ALBUMIN SUPERFAMILY PROTEIN"/>
    <property type="match status" value="1"/>
</dbReference>
<dbReference type="Pfam" id="PF14368">
    <property type="entry name" value="LTP_2"/>
    <property type="match status" value="1"/>
</dbReference>
<dbReference type="InterPro" id="IPR016140">
    <property type="entry name" value="Bifunc_inhib/LTP/seed_store"/>
</dbReference>
<proteinExistence type="predicted"/>
<evidence type="ECO:0000259" key="1">
    <source>
        <dbReference type="Pfam" id="PF14368"/>
    </source>
</evidence>
<sequence length="162" mass="17773">MYRPQHCPSTPSSTEIDRASLSYDIHIRLSCSAYLRYLPAESVRAIEMEGSKVMAVAVCALLVLSLAGAAEAQCSMNQLSQCMGAVTRGTNPSPQCCRQVGAIADFNCFCRMVQSQRNIPQAYINNAVKVPGKCGAQGQKLRNRQCGSKPPKPFTCWMLWSY</sequence>
<dbReference type="GO" id="GO:0005504">
    <property type="term" value="F:fatty acid binding"/>
    <property type="evidence" value="ECO:0007669"/>
    <property type="project" value="InterPro"/>
</dbReference>
<organism evidence="2 3">
    <name type="scientific">Ceratodon purpureus</name>
    <name type="common">Fire moss</name>
    <name type="synonym">Dicranum purpureum</name>
    <dbReference type="NCBI Taxonomy" id="3225"/>
    <lineage>
        <taxon>Eukaryota</taxon>
        <taxon>Viridiplantae</taxon>
        <taxon>Streptophyta</taxon>
        <taxon>Embryophyta</taxon>
        <taxon>Bryophyta</taxon>
        <taxon>Bryophytina</taxon>
        <taxon>Bryopsida</taxon>
        <taxon>Dicranidae</taxon>
        <taxon>Pseudoditrichales</taxon>
        <taxon>Ditrichaceae</taxon>
        <taxon>Ceratodon</taxon>
    </lineage>
</organism>
<reference evidence="2" key="1">
    <citation type="submission" date="2020-06" db="EMBL/GenBank/DDBJ databases">
        <title>WGS assembly of Ceratodon purpureus strain R40.</title>
        <authorList>
            <person name="Carey S.B."/>
            <person name="Jenkins J."/>
            <person name="Shu S."/>
            <person name="Lovell J.T."/>
            <person name="Sreedasyam A."/>
            <person name="Maumus F."/>
            <person name="Tiley G.P."/>
            <person name="Fernandez-Pozo N."/>
            <person name="Barry K."/>
            <person name="Chen C."/>
            <person name="Wang M."/>
            <person name="Lipzen A."/>
            <person name="Daum C."/>
            <person name="Saski C.A."/>
            <person name="Payton A.C."/>
            <person name="Mcbreen J.C."/>
            <person name="Conrad R.E."/>
            <person name="Kollar L.M."/>
            <person name="Olsson S."/>
            <person name="Huttunen S."/>
            <person name="Landis J.B."/>
            <person name="Wickett N.J."/>
            <person name="Johnson M.G."/>
            <person name="Rensing S.A."/>
            <person name="Grimwood J."/>
            <person name="Schmutz J."/>
            <person name="Mcdaniel S.F."/>
        </authorList>
    </citation>
    <scope>NUCLEOTIDE SEQUENCE</scope>
    <source>
        <strain evidence="2">R40</strain>
    </source>
</reference>
<protein>
    <recommendedName>
        <fullName evidence="1">Bifunctional inhibitor/plant lipid transfer protein/seed storage helical domain-containing protein</fullName>
    </recommendedName>
</protein>
<keyword evidence="3" id="KW-1185">Reference proteome</keyword>
<dbReference type="GO" id="GO:0009627">
    <property type="term" value="P:systemic acquired resistance"/>
    <property type="evidence" value="ECO:0007669"/>
    <property type="project" value="InterPro"/>
</dbReference>
<dbReference type="EMBL" id="CM026425">
    <property type="protein sequence ID" value="KAG0576249.1"/>
    <property type="molecule type" value="Genomic_DNA"/>
</dbReference>
<gene>
    <name evidence="2" type="ORF">KC19_5G066500</name>
</gene>
<dbReference type="InterPro" id="IPR039265">
    <property type="entry name" value="DIR1-like"/>
</dbReference>
<dbReference type="SUPFAM" id="SSF47699">
    <property type="entry name" value="Bifunctional inhibitor/lipid-transfer protein/seed storage 2S albumin"/>
    <property type="match status" value="1"/>
</dbReference>
<feature type="domain" description="Bifunctional inhibitor/plant lipid transfer protein/seed storage helical" evidence="1">
    <location>
        <begin position="65"/>
        <end position="140"/>
    </location>
</feature>
<dbReference type="Proteomes" id="UP000822688">
    <property type="component" value="Chromosome 5"/>
</dbReference>
<evidence type="ECO:0000313" key="2">
    <source>
        <dbReference type="EMBL" id="KAG0576249.1"/>
    </source>
</evidence>
<dbReference type="AlphaFoldDB" id="A0A8T0HZZ6"/>